<dbReference type="InterPro" id="IPR011009">
    <property type="entry name" value="Kinase-like_dom_sf"/>
</dbReference>
<dbReference type="PROSITE" id="PS50011">
    <property type="entry name" value="PROTEIN_KINASE_DOM"/>
    <property type="match status" value="1"/>
</dbReference>
<dbReference type="GO" id="GO:0035556">
    <property type="term" value="P:intracellular signal transduction"/>
    <property type="evidence" value="ECO:0007669"/>
    <property type="project" value="TreeGrafter"/>
</dbReference>
<dbReference type="GeneID" id="24138868"/>
<dbReference type="PANTHER" id="PTHR24346">
    <property type="entry name" value="MAP/MICROTUBULE AFFINITY-REGULATING KINASE"/>
    <property type="match status" value="1"/>
</dbReference>
<accession>A0A067BRS5</accession>
<protein>
    <submittedName>
        <fullName evidence="4">CAMK protein kinase</fullName>
    </submittedName>
</protein>
<dbReference type="Proteomes" id="UP000030745">
    <property type="component" value="Unassembled WGS sequence"/>
</dbReference>
<dbReference type="InterPro" id="IPR000719">
    <property type="entry name" value="Prot_kinase_dom"/>
</dbReference>
<evidence type="ECO:0000256" key="1">
    <source>
        <dbReference type="ARBA" id="ARBA00022741"/>
    </source>
</evidence>
<dbReference type="OMA" id="HEALHEW"/>
<organism evidence="4 5">
    <name type="scientific">Saprolegnia parasitica (strain CBS 223.65)</name>
    <dbReference type="NCBI Taxonomy" id="695850"/>
    <lineage>
        <taxon>Eukaryota</taxon>
        <taxon>Sar</taxon>
        <taxon>Stramenopiles</taxon>
        <taxon>Oomycota</taxon>
        <taxon>Saprolegniomycetes</taxon>
        <taxon>Saprolegniales</taxon>
        <taxon>Saprolegniaceae</taxon>
        <taxon>Saprolegnia</taxon>
    </lineage>
</organism>
<sequence length="320" mass="35670">MEAYSVDKVLAKALYGDVVLATEVRSDRRVAIKRMQLLAATRRLSLDGGVPIAEDILMEKTVNDALSVAPRHKNIMAMLDSFEEDGYMHFVFEYCAQGELFTHPLPSPAPLAASYFRQIADAIGFMHARGFAHRDVSLENVLMDGHVPKVCDFGLATHVHTPIAQAVGKTFYMAPEMYARKPYDPSGADVWALGILLLILLTGAPPFARANDTDKVFAYVKSHGITTVLRAWKLVHLVPAPALDLLERMLVADPSMRITMDQVLAHPFVKDPKASTRPRKRVVLRRWLSVLRRRMAEFLKNVFPSVHANTTLAASRRTAL</sequence>
<dbReference type="GO" id="GO:0005737">
    <property type="term" value="C:cytoplasm"/>
    <property type="evidence" value="ECO:0007669"/>
    <property type="project" value="TreeGrafter"/>
</dbReference>
<dbReference type="AlphaFoldDB" id="A0A067BRS5"/>
<dbReference type="GO" id="GO:0005524">
    <property type="term" value="F:ATP binding"/>
    <property type="evidence" value="ECO:0007669"/>
    <property type="project" value="UniProtKB-KW"/>
</dbReference>
<dbReference type="Pfam" id="PF00069">
    <property type="entry name" value="Pkinase"/>
    <property type="match status" value="1"/>
</dbReference>
<reference evidence="4 5" key="1">
    <citation type="journal article" date="2013" name="PLoS Genet.">
        <title>Distinctive expansion of potential virulence genes in the genome of the oomycete fish pathogen Saprolegnia parasitica.</title>
        <authorList>
            <person name="Jiang R.H."/>
            <person name="de Bruijn I."/>
            <person name="Haas B.J."/>
            <person name="Belmonte R."/>
            <person name="Lobach L."/>
            <person name="Christie J."/>
            <person name="van den Ackerveken G."/>
            <person name="Bottin A."/>
            <person name="Bulone V."/>
            <person name="Diaz-Moreno S.M."/>
            <person name="Dumas B."/>
            <person name="Fan L."/>
            <person name="Gaulin E."/>
            <person name="Govers F."/>
            <person name="Grenville-Briggs L.J."/>
            <person name="Horner N.R."/>
            <person name="Levin J.Z."/>
            <person name="Mammella M."/>
            <person name="Meijer H.J."/>
            <person name="Morris P."/>
            <person name="Nusbaum C."/>
            <person name="Oome S."/>
            <person name="Phillips A.J."/>
            <person name="van Rooyen D."/>
            <person name="Rzeszutek E."/>
            <person name="Saraiva M."/>
            <person name="Secombes C.J."/>
            <person name="Seidl M.F."/>
            <person name="Snel B."/>
            <person name="Stassen J.H."/>
            <person name="Sykes S."/>
            <person name="Tripathy S."/>
            <person name="van den Berg H."/>
            <person name="Vega-Arreguin J.C."/>
            <person name="Wawra S."/>
            <person name="Young S.K."/>
            <person name="Zeng Q."/>
            <person name="Dieguez-Uribeondo J."/>
            <person name="Russ C."/>
            <person name="Tyler B.M."/>
            <person name="van West P."/>
        </authorList>
    </citation>
    <scope>NUCLEOTIDE SEQUENCE [LARGE SCALE GENOMIC DNA]</scope>
    <source>
        <strain evidence="4 5">CBS 223.65</strain>
    </source>
</reference>
<dbReference type="STRING" id="695850.A0A067BRS5"/>
<dbReference type="KEGG" id="spar:SPRG_17323"/>
<dbReference type="RefSeq" id="XP_012212281.1">
    <property type="nucleotide sequence ID" value="XM_012356891.1"/>
</dbReference>
<proteinExistence type="predicted"/>
<dbReference type="OrthoDB" id="541276at2759"/>
<gene>
    <name evidence="4" type="ORF">SPRG_17323</name>
</gene>
<keyword evidence="1" id="KW-0547">Nucleotide-binding</keyword>
<dbReference type="Gene3D" id="1.10.510.10">
    <property type="entry name" value="Transferase(Phosphotransferase) domain 1"/>
    <property type="match status" value="1"/>
</dbReference>
<dbReference type="GO" id="GO:0004674">
    <property type="term" value="F:protein serine/threonine kinase activity"/>
    <property type="evidence" value="ECO:0007669"/>
    <property type="project" value="TreeGrafter"/>
</dbReference>
<keyword evidence="2" id="KW-0067">ATP-binding</keyword>
<keyword evidence="4" id="KW-0808">Transferase</keyword>
<evidence type="ECO:0000256" key="2">
    <source>
        <dbReference type="ARBA" id="ARBA00022840"/>
    </source>
</evidence>
<dbReference type="SUPFAM" id="SSF56112">
    <property type="entry name" value="Protein kinase-like (PK-like)"/>
    <property type="match status" value="1"/>
</dbReference>
<evidence type="ECO:0000313" key="4">
    <source>
        <dbReference type="EMBL" id="KDO17011.1"/>
    </source>
</evidence>
<evidence type="ECO:0000259" key="3">
    <source>
        <dbReference type="PROSITE" id="PS50011"/>
    </source>
</evidence>
<name>A0A067BRS5_SAPPC</name>
<dbReference type="EMBL" id="KK583819">
    <property type="protein sequence ID" value="KDO17011.1"/>
    <property type="molecule type" value="Genomic_DNA"/>
</dbReference>
<keyword evidence="5" id="KW-1185">Reference proteome</keyword>
<evidence type="ECO:0000313" key="5">
    <source>
        <dbReference type="Proteomes" id="UP000030745"/>
    </source>
</evidence>
<dbReference type="VEuPathDB" id="FungiDB:SPRG_17323"/>
<feature type="domain" description="Protein kinase" evidence="3">
    <location>
        <begin position="4"/>
        <end position="269"/>
    </location>
</feature>
<dbReference type="PANTHER" id="PTHR24346:SF30">
    <property type="entry name" value="MATERNAL EMBRYONIC LEUCINE ZIPPER KINASE"/>
    <property type="match status" value="1"/>
</dbReference>
<keyword evidence="4" id="KW-0418">Kinase</keyword>